<feature type="binding site" evidence="6">
    <location>
        <position position="98"/>
    </location>
    <ligand>
        <name>S-adenosyl-L-methionine</name>
        <dbReference type="ChEBI" id="CHEBI:59789"/>
    </ligand>
</feature>
<sequence length="313" mass="33565">MCGEVVAALTPRAGEVLVDGTFGAGGYSSALLAAAECQVIGIDRDPTVQAHADRVSAANPGRFRLLAGRFGDMDMLLNEIGIQGVDGVALDIGVSSMQIDQADRGFSFQQDGPLDMRMSDQGETAADIVNTRDEAELADIIYLYGEERRARAVARAIVAARIEAPITRTRQLVQIVARVVRATPGINPATRTFQALRIVVNDELGELRRGLVAAEKLLKPEGRLAVVSFHSLEDRVVKHFLDRRCGKQTGSSRHLPQATVAARAPSFELLHKGALAPTDAEAAANPRARSAKLRAAKRTAAPAWPDDDMREAA</sequence>
<feature type="region of interest" description="Disordered" evidence="7">
    <location>
        <begin position="278"/>
        <end position="313"/>
    </location>
</feature>
<dbReference type="NCBIfam" id="TIGR00006">
    <property type="entry name" value="16S rRNA (cytosine(1402)-N(4))-methyltransferase RsmH"/>
    <property type="match status" value="1"/>
</dbReference>
<feature type="binding site" evidence="6">
    <location>
        <position position="91"/>
    </location>
    <ligand>
        <name>S-adenosyl-L-methionine</name>
        <dbReference type="ChEBI" id="CHEBI:59789"/>
    </ligand>
</feature>
<dbReference type="Gene3D" id="3.40.50.150">
    <property type="entry name" value="Vaccinia Virus protein VP39"/>
    <property type="match status" value="1"/>
</dbReference>
<dbReference type="PIRSF" id="PIRSF004486">
    <property type="entry name" value="MraW"/>
    <property type="match status" value="1"/>
</dbReference>
<name>A0A516H7Q6_9PROT</name>
<evidence type="ECO:0000256" key="5">
    <source>
        <dbReference type="ARBA" id="ARBA00022691"/>
    </source>
</evidence>
<dbReference type="Gene3D" id="1.10.150.170">
    <property type="entry name" value="Putative methyltransferase TM0872, insert domain"/>
    <property type="match status" value="1"/>
</dbReference>
<dbReference type="AlphaFoldDB" id="A0A516H7Q6"/>
<dbReference type="PANTHER" id="PTHR11265:SF0">
    <property type="entry name" value="12S RRNA N4-METHYLCYTIDINE METHYLTRANSFERASE"/>
    <property type="match status" value="1"/>
</dbReference>
<feature type="binding site" evidence="6">
    <location>
        <position position="70"/>
    </location>
    <ligand>
        <name>S-adenosyl-L-methionine</name>
        <dbReference type="ChEBI" id="CHEBI:59789"/>
    </ligand>
</feature>
<organism evidence="8 9">
    <name type="scientific">Ferrovibrio terrae</name>
    <dbReference type="NCBI Taxonomy" id="2594003"/>
    <lineage>
        <taxon>Bacteria</taxon>
        <taxon>Pseudomonadati</taxon>
        <taxon>Pseudomonadota</taxon>
        <taxon>Alphaproteobacteria</taxon>
        <taxon>Rhodospirillales</taxon>
        <taxon>Rhodospirillaceae</taxon>
        <taxon>Ferrovibrio</taxon>
    </lineage>
</organism>
<dbReference type="FunFam" id="1.10.150.170:FF:000003">
    <property type="entry name" value="Ribosomal RNA small subunit methyltransferase H"/>
    <property type="match status" value="1"/>
</dbReference>
<proteinExistence type="inferred from homology"/>
<reference evidence="8 9" key="1">
    <citation type="submission" date="2019-07" db="EMBL/GenBank/DDBJ databases">
        <title>Genome sequencing for Ferrovibrio sp. K5.</title>
        <authorList>
            <person name="Park S.-J."/>
        </authorList>
    </citation>
    <scope>NUCLEOTIDE SEQUENCE [LARGE SCALE GENOMIC DNA]</scope>
    <source>
        <strain evidence="8 9">K5</strain>
    </source>
</reference>
<gene>
    <name evidence="6 8" type="primary">rsmH</name>
    <name evidence="8" type="ORF">FNB15_13265</name>
</gene>
<dbReference type="EMBL" id="CP041636">
    <property type="protein sequence ID" value="QDO99762.1"/>
    <property type="molecule type" value="Genomic_DNA"/>
</dbReference>
<dbReference type="Proteomes" id="UP000317496">
    <property type="component" value="Chromosome"/>
</dbReference>
<dbReference type="InterPro" id="IPR029063">
    <property type="entry name" value="SAM-dependent_MTases_sf"/>
</dbReference>
<dbReference type="GO" id="GO:0071424">
    <property type="term" value="F:rRNA (cytosine-N4-)-methyltransferase activity"/>
    <property type="evidence" value="ECO:0007669"/>
    <property type="project" value="UniProtKB-UniRule"/>
</dbReference>
<comment type="subcellular location">
    <subcellularLocation>
        <location evidence="6">Cytoplasm</location>
    </subcellularLocation>
</comment>
<keyword evidence="4 6" id="KW-0808">Transferase</keyword>
<comment type="similarity">
    <text evidence="1 6">Belongs to the methyltransferase superfamily. RsmH family.</text>
</comment>
<dbReference type="SUPFAM" id="SSF81799">
    <property type="entry name" value="Putative methyltransferase TM0872, insert domain"/>
    <property type="match status" value="1"/>
</dbReference>
<feature type="binding site" evidence="6">
    <location>
        <position position="43"/>
    </location>
    <ligand>
        <name>S-adenosyl-L-methionine</name>
        <dbReference type="ChEBI" id="CHEBI:59789"/>
    </ligand>
</feature>
<comment type="function">
    <text evidence="6">Specifically methylates the N4 position of cytidine in position 1402 (C1402) of 16S rRNA.</text>
</comment>
<dbReference type="Pfam" id="PF01795">
    <property type="entry name" value="Methyltransf_5"/>
    <property type="match status" value="1"/>
</dbReference>
<keyword evidence="2 6" id="KW-0698">rRNA processing</keyword>
<dbReference type="InterPro" id="IPR023397">
    <property type="entry name" value="SAM-dep_MeTrfase_MraW_recog"/>
</dbReference>
<dbReference type="KEGG" id="fer:FNB15_13265"/>
<protein>
    <recommendedName>
        <fullName evidence="6">Ribosomal RNA small subunit methyltransferase H</fullName>
        <ecNumber evidence="6">2.1.1.199</ecNumber>
    </recommendedName>
    <alternativeName>
        <fullName evidence="6">16S rRNA m(4)C1402 methyltransferase</fullName>
    </alternativeName>
    <alternativeName>
        <fullName evidence="6">rRNA (cytosine-N(4)-)-methyltransferase RsmH</fullName>
    </alternativeName>
</protein>
<dbReference type="GO" id="GO:0005737">
    <property type="term" value="C:cytoplasm"/>
    <property type="evidence" value="ECO:0007669"/>
    <property type="project" value="UniProtKB-SubCell"/>
</dbReference>
<keyword evidence="5 6" id="KW-0949">S-adenosyl-L-methionine</keyword>
<dbReference type="RefSeq" id="WP_144258758.1">
    <property type="nucleotide sequence ID" value="NZ_CP041636.1"/>
</dbReference>
<dbReference type="PANTHER" id="PTHR11265">
    <property type="entry name" value="S-ADENOSYL-METHYLTRANSFERASE MRAW"/>
    <property type="match status" value="1"/>
</dbReference>
<evidence type="ECO:0000256" key="6">
    <source>
        <dbReference type="HAMAP-Rule" id="MF_01007"/>
    </source>
</evidence>
<evidence type="ECO:0000256" key="4">
    <source>
        <dbReference type="ARBA" id="ARBA00022679"/>
    </source>
</evidence>
<feature type="compositionally biased region" description="Low complexity" evidence="7">
    <location>
        <begin position="278"/>
        <end position="288"/>
    </location>
</feature>
<keyword evidence="3 6" id="KW-0489">Methyltransferase</keyword>
<dbReference type="SUPFAM" id="SSF53335">
    <property type="entry name" value="S-adenosyl-L-methionine-dependent methyltransferases"/>
    <property type="match status" value="1"/>
</dbReference>
<dbReference type="HAMAP" id="MF_01007">
    <property type="entry name" value="16SrRNA_methyltr_H"/>
    <property type="match status" value="1"/>
</dbReference>
<comment type="catalytic activity">
    <reaction evidence="6">
        <text>cytidine(1402) in 16S rRNA + S-adenosyl-L-methionine = N(4)-methylcytidine(1402) in 16S rRNA + S-adenosyl-L-homocysteine + H(+)</text>
        <dbReference type="Rhea" id="RHEA:42928"/>
        <dbReference type="Rhea" id="RHEA-COMP:10286"/>
        <dbReference type="Rhea" id="RHEA-COMP:10287"/>
        <dbReference type="ChEBI" id="CHEBI:15378"/>
        <dbReference type="ChEBI" id="CHEBI:57856"/>
        <dbReference type="ChEBI" id="CHEBI:59789"/>
        <dbReference type="ChEBI" id="CHEBI:74506"/>
        <dbReference type="ChEBI" id="CHEBI:82748"/>
        <dbReference type="EC" id="2.1.1.199"/>
    </reaction>
</comment>
<feature type="binding site" evidence="6">
    <location>
        <begin position="25"/>
        <end position="27"/>
    </location>
    <ligand>
        <name>S-adenosyl-L-methionine</name>
        <dbReference type="ChEBI" id="CHEBI:59789"/>
    </ligand>
</feature>
<dbReference type="InterPro" id="IPR002903">
    <property type="entry name" value="RsmH"/>
</dbReference>
<accession>A0A516H7Q6</accession>
<evidence type="ECO:0000256" key="2">
    <source>
        <dbReference type="ARBA" id="ARBA00022552"/>
    </source>
</evidence>
<evidence type="ECO:0000256" key="3">
    <source>
        <dbReference type="ARBA" id="ARBA00022603"/>
    </source>
</evidence>
<dbReference type="OrthoDB" id="9806637at2"/>
<evidence type="ECO:0000313" key="9">
    <source>
        <dbReference type="Proteomes" id="UP000317496"/>
    </source>
</evidence>
<evidence type="ECO:0000313" key="8">
    <source>
        <dbReference type="EMBL" id="QDO99762.1"/>
    </source>
</evidence>
<evidence type="ECO:0000256" key="1">
    <source>
        <dbReference type="ARBA" id="ARBA00010396"/>
    </source>
</evidence>
<keyword evidence="9" id="KW-1185">Reference proteome</keyword>
<evidence type="ECO:0000256" key="7">
    <source>
        <dbReference type="SAM" id="MobiDB-lite"/>
    </source>
</evidence>
<keyword evidence="6" id="KW-0963">Cytoplasm</keyword>
<dbReference type="EC" id="2.1.1.199" evidence="6"/>
<dbReference type="GO" id="GO:0070475">
    <property type="term" value="P:rRNA base methylation"/>
    <property type="evidence" value="ECO:0007669"/>
    <property type="project" value="UniProtKB-UniRule"/>
</dbReference>